<evidence type="ECO:0000313" key="2">
    <source>
        <dbReference type="Proteomes" id="UP000472240"/>
    </source>
</evidence>
<evidence type="ECO:0000313" key="1">
    <source>
        <dbReference type="Ensembl" id="ENSRFEP00010015616.1"/>
    </source>
</evidence>
<reference evidence="1 2" key="1">
    <citation type="journal article" date="2015" name="Annu Rev Anim Biosci">
        <title>The Genome 10K Project: a way forward.</title>
        <authorList>
            <person name="Koepfli K.P."/>
            <person name="Paten B."/>
            <person name="O'Brien S.J."/>
            <person name="Koepfli K.P."/>
            <person name="Paten B."/>
            <person name="Antunes A."/>
            <person name="Belov K."/>
            <person name="Bustamante C."/>
            <person name="Castoe T.A."/>
            <person name="Clawson H."/>
            <person name="Crawford A.J."/>
            <person name="Diekhans M."/>
            <person name="Distel D."/>
            <person name="Durbin R."/>
            <person name="Earl D."/>
            <person name="Fujita M.K."/>
            <person name="Gamble T."/>
            <person name="Georges A."/>
            <person name="Gemmell N."/>
            <person name="Gilbert M.T."/>
            <person name="Graves J.M."/>
            <person name="Green R.E."/>
            <person name="Hickey G."/>
            <person name="Jarvis E.D."/>
            <person name="Johnson W."/>
            <person name="Komissarov A."/>
            <person name="Korf I."/>
            <person name="Kuhn R."/>
            <person name="Larkin D.M."/>
            <person name="Lewin H."/>
            <person name="Lopez J.V."/>
            <person name="Ma J."/>
            <person name="Marques-Bonet T."/>
            <person name="Miller W."/>
            <person name="Murphy R."/>
            <person name="Pevzner P."/>
            <person name="Shapiro B."/>
            <person name="Steiner C."/>
            <person name="Tamazian G."/>
            <person name="Venkatesh B."/>
            <person name="Wang J."/>
            <person name="Wayne R."/>
            <person name="Wiley E."/>
            <person name="Yang H."/>
            <person name="Zhang G."/>
            <person name="Haussler D."/>
            <person name="Ryder O."/>
            <person name="O'Brien S.J."/>
        </authorList>
    </citation>
    <scope>NUCLEOTIDE SEQUENCE</scope>
</reference>
<reference evidence="2" key="3">
    <citation type="submission" date="2018-12" db="EMBL/GenBank/DDBJ databases">
        <title>G10K-VGP greater horseshoe bat female genome, primary haplotype.</title>
        <authorList>
            <person name="Teeling E."/>
            <person name="Myers G."/>
            <person name="Vernes S."/>
            <person name="Pippel M."/>
            <person name="Winkler S."/>
            <person name="Fedrigo O."/>
            <person name="Rhie A."/>
            <person name="Koren S."/>
            <person name="Phillippy A."/>
            <person name="Lewin H."/>
            <person name="Damas J."/>
            <person name="Howe K."/>
            <person name="Mountcastle J."/>
            <person name="Jarvis E.D."/>
        </authorList>
    </citation>
    <scope>NUCLEOTIDE SEQUENCE [LARGE SCALE GENOMIC DNA]</scope>
</reference>
<organism evidence="1 2">
    <name type="scientific">Rhinolophus ferrumequinum</name>
    <name type="common">Greater horseshoe bat</name>
    <dbReference type="NCBI Taxonomy" id="59479"/>
    <lineage>
        <taxon>Eukaryota</taxon>
        <taxon>Metazoa</taxon>
        <taxon>Chordata</taxon>
        <taxon>Craniata</taxon>
        <taxon>Vertebrata</taxon>
        <taxon>Euteleostomi</taxon>
        <taxon>Mammalia</taxon>
        <taxon>Eutheria</taxon>
        <taxon>Laurasiatheria</taxon>
        <taxon>Chiroptera</taxon>
        <taxon>Yinpterochiroptera</taxon>
        <taxon>Rhinolophoidea</taxon>
        <taxon>Rhinolophidae</taxon>
        <taxon>Rhinolophinae</taxon>
        <taxon>Rhinolophus</taxon>
    </lineage>
</organism>
<reference evidence="1" key="5">
    <citation type="submission" date="2025-09" db="UniProtKB">
        <authorList>
            <consortium name="Ensembl"/>
        </authorList>
    </citation>
    <scope>IDENTIFICATION</scope>
</reference>
<dbReference type="Proteomes" id="UP000472240">
    <property type="component" value="Chromosome 14"/>
</dbReference>
<proteinExistence type="predicted"/>
<reference evidence="1" key="4">
    <citation type="submission" date="2025-08" db="UniProtKB">
        <authorList>
            <consortium name="Ensembl"/>
        </authorList>
    </citation>
    <scope>IDENTIFICATION</scope>
</reference>
<dbReference type="Ensembl" id="ENSRFET00010017043.1">
    <property type="protein sequence ID" value="ENSRFEP00010015616.1"/>
    <property type="gene ID" value="ENSRFEG00010010609.1"/>
</dbReference>
<name>A0A671EQN0_RHIFE</name>
<dbReference type="InParanoid" id="A0A671EQN0"/>
<dbReference type="AlphaFoldDB" id="A0A671EQN0"/>
<reference evidence="1 2" key="2">
    <citation type="journal article" date="2018" name="Annu Rev Anim Biosci">
        <title>Bat Biology, Genomes, and the Bat1K Project: To Generate Chromosome-Level Genomes for All Living Bat Species.</title>
        <authorList>
            <person name="Teeling E.C."/>
            <person name="Vernes S.C."/>
            <person name="Davalos L.M."/>
            <person name="Ray D.A."/>
            <person name="Gilbert M.T.P."/>
            <person name="Myers E."/>
        </authorList>
    </citation>
    <scope>NUCLEOTIDE SEQUENCE</scope>
</reference>
<accession>A0A671EQN0</accession>
<sequence>VGHCINLPAEAVETVLTCCPQICVLPFHGCPLVTDPSWEVLEKMKASDMDCLLMLVKAVIFTLPGLGDWLPNK</sequence>
<keyword evidence="2" id="KW-1185">Reference proteome</keyword>
<dbReference type="GeneTree" id="ENSGT00940000170352"/>
<protein>
    <submittedName>
        <fullName evidence="1">Uncharacterized protein</fullName>
    </submittedName>
</protein>